<dbReference type="EnsemblPlants" id="Pp3c23_17980V3.1">
    <property type="protein sequence ID" value="PAC:32950668.CDS.1"/>
    <property type="gene ID" value="Pp3c23_17980"/>
</dbReference>
<reference evidence="2" key="3">
    <citation type="submission" date="2020-12" db="UniProtKB">
        <authorList>
            <consortium name="EnsemblPlants"/>
        </authorList>
    </citation>
    <scope>IDENTIFICATION</scope>
</reference>
<accession>A0A2K1IJT9</accession>
<dbReference type="EMBL" id="ABEU02000023">
    <property type="protein sequence ID" value="PNR29544.1"/>
    <property type="molecule type" value="Genomic_DNA"/>
</dbReference>
<dbReference type="EnsemblPlants" id="Pp3c23_17980V3.2">
    <property type="protein sequence ID" value="PAC:32950669.CDS.1"/>
    <property type="gene ID" value="Pp3c23_17980"/>
</dbReference>
<dbReference type="AlphaFoldDB" id="A0A2K1IJT9"/>
<evidence type="ECO:0000313" key="1">
    <source>
        <dbReference type="EMBL" id="PNR29544.1"/>
    </source>
</evidence>
<reference evidence="1 3" key="1">
    <citation type="journal article" date="2008" name="Science">
        <title>The Physcomitrella genome reveals evolutionary insights into the conquest of land by plants.</title>
        <authorList>
            <person name="Rensing S."/>
            <person name="Lang D."/>
            <person name="Zimmer A."/>
            <person name="Terry A."/>
            <person name="Salamov A."/>
            <person name="Shapiro H."/>
            <person name="Nishiyama T."/>
            <person name="Perroud P.-F."/>
            <person name="Lindquist E."/>
            <person name="Kamisugi Y."/>
            <person name="Tanahashi T."/>
            <person name="Sakakibara K."/>
            <person name="Fujita T."/>
            <person name="Oishi K."/>
            <person name="Shin-I T."/>
            <person name="Kuroki Y."/>
            <person name="Toyoda A."/>
            <person name="Suzuki Y."/>
            <person name="Hashimoto A."/>
            <person name="Yamaguchi K."/>
            <person name="Sugano A."/>
            <person name="Kohara Y."/>
            <person name="Fujiyama A."/>
            <person name="Anterola A."/>
            <person name="Aoki S."/>
            <person name="Ashton N."/>
            <person name="Barbazuk W.B."/>
            <person name="Barker E."/>
            <person name="Bennetzen J."/>
            <person name="Bezanilla M."/>
            <person name="Blankenship R."/>
            <person name="Cho S.H."/>
            <person name="Dutcher S."/>
            <person name="Estelle M."/>
            <person name="Fawcett J.A."/>
            <person name="Gundlach H."/>
            <person name="Hanada K."/>
            <person name="Heyl A."/>
            <person name="Hicks K.A."/>
            <person name="Hugh J."/>
            <person name="Lohr M."/>
            <person name="Mayer K."/>
            <person name="Melkozernov A."/>
            <person name="Murata T."/>
            <person name="Nelson D."/>
            <person name="Pils B."/>
            <person name="Prigge M."/>
            <person name="Reiss B."/>
            <person name="Renner T."/>
            <person name="Rombauts S."/>
            <person name="Rushton P."/>
            <person name="Sanderfoot A."/>
            <person name="Schween G."/>
            <person name="Shiu S.-H."/>
            <person name="Stueber K."/>
            <person name="Theodoulou F.L."/>
            <person name="Tu H."/>
            <person name="Van de Peer Y."/>
            <person name="Verrier P.J."/>
            <person name="Waters E."/>
            <person name="Wood A."/>
            <person name="Yang L."/>
            <person name="Cove D."/>
            <person name="Cuming A."/>
            <person name="Hasebe M."/>
            <person name="Lucas S."/>
            <person name="Mishler D.B."/>
            <person name="Reski R."/>
            <person name="Grigoriev I."/>
            <person name="Quatrano R.S."/>
            <person name="Boore J.L."/>
        </authorList>
    </citation>
    <scope>NUCLEOTIDE SEQUENCE [LARGE SCALE GENOMIC DNA]</scope>
    <source>
        <strain evidence="2 3">cv. Gransden 2004</strain>
    </source>
</reference>
<sequence length="106" mass="11662">MSRCWAAGQKPCPEQVGVFKANRFGVLWDAWNSDHVLEFDQAEGKGLSSTCVAQRVKQWRCLVDGICEVGVIVLVDFGEDVREGVLLAVLVIPAPVRAVETVLSYE</sequence>
<organism evidence="1">
    <name type="scientific">Physcomitrium patens</name>
    <name type="common">Spreading-leaved earth moss</name>
    <name type="synonym">Physcomitrella patens</name>
    <dbReference type="NCBI Taxonomy" id="3218"/>
    <lineage>
        <taxon>Eukaryota</taxon>
        <taxon>Viridiplantae</taxon>
        <taxon>Streptophyta</taxon>
        <taxon>Embryophyta</taxon>
        <taxon>Bryophyta</taxon>
        <taxon>Bryophytina</taxon>
        <taxon>Bryopsida</taxon>
        <taxon>Funariidae</taxon>
        <taxon>Funariales</taxon>
        <taxon>Funariaceae</taxon>
        <taxon>Physcomitrium</taxon>
    </lineage>
</organism>
<dbReference type="Proteomes" id="UP000006727">
    <property type="component" value="Chromosome 23"/>
</dbReference>
<evidence type="ECO:0000313" key="3">
    <source>
        <dbReference type="Proteomes" id="UP000006727"/>
    </source>
</evidence>
<proteinExistence type="predicted"/>
<evidence type="ECO:0000313" key="2">
    <source>
        <dbReference type="EnsemblPlants" id="PAC:32950668.CDS.1"/>
    </source>
</evidence>
<keyword evidence="3" id="KW-1185">Reference proteome</keyword>
<gene>
    <name evidence="1" type="ORF">PHYPA_028238</name>
</gene>
<name>A0A2K1IJT9_PHYPA</name>
<dbReference type="Gramene" id="Pp3c23_17980V3.1">
    <property type="protein sequence ID" value="PAC:32950668.CDS.1"/>
    <property type="gene ID" value="Pp3c23_17980"/>
</dbReference>
<dbReference type="Gramene" id="Pp3c23_17980V3.2">
    <property type="protein sequence ID" value="PAC:32950669.CDS.1"/>
    <property type="gene ID" value="Pp3c23_17980"/>
</dbReference>
<dbReference type="InParanoid" id="A0A2K1IJT9"/>
<protein>
    <submittedName>
        <fullName evidence="1 2">Uncharacterized protein</fullName>
    </submittedName>
</protein>
<reference evidence="1 3" key="2">
    <citation type="journal article" date="2018" name="Plant J.">
        <title>The Physcomitrella patens chromosome-scale assembly reveals moss genome structure and evolution.</title>
        <authorList>
            <person name="Lang D."/>
            <person name="Ullrich K.K."/>
            <person name="Murat F."/>
            <person name="Fuchs J."/>
            <person name="Jenkins J."/>
            <person name="Haas F.B."/>
            <person name="Piednoel M."/>
            <person name="Gundlach H."/>
            <person name="Van Bel M."/>
            <person name="Meyberg R."/>
            <person name="Vives C."/>
            <person name="Morata J."/>
            <person name="Symeonidi A."/>
            <person name="Hiss M."/>
            <person name="Muchero W."/>
            <person name="Kamisugi Y."/>
            <person name="Saleh O."/>
            <person name="Blanc G."/>
            <person name="Decker E.L."/>
            <person name="van Gessel N."/>
            <person name="Grimwood J."/>
            <person name="Hayes R.D."/>
            <person name="Graham S.W."/>
            <person name="Gunter L.E."/>
            <person name="McDaniel S.F."/>
            <person name="Hoernstein S.N.W."/>
            <person name="Larsson A."/>
            <person name="Li F.W."/>
            <person name="Perroud P.F."/>
            <person name="Phillips J."/>
            <person name="Ranjan P."/>
            <person name="Rokshar D.S."/>
            <person name="Rothfels C.J."/>
            <person name="Schneider L."/>
            <person name="Shu S."/>
            <person name="Stevenson D.W."/>
            <person name="Thummler F."/>
            <person name="Tillich M."/>
            <person name="Villarreal Aguilar J.C."/>
            <person name="Widiez T."/>
            <person name="Wong G.K."/>
            <person name="Wymore A."/>
            <person name="Zhang Y."/>
            <person name="Zimmer A.D."/>
            <person name="Quatrano R.S."/>
            <person name="Mayer K.F.X."/>
            <person name="Goodstein D."/>
            <person name="Casacuberta J.M."/>
            <person name="Vandepoele K."/>
            <person name="Reski R."/>
            <person name="Cuming A.C."/>
            <person name="Tuskan G.A."/>
            <person name="Maumus F."/>
            <person name="Salse J."/>
            <person name="Schmutz J."/>
            <person name="Rensing S.A."/>
        </authorList>
    </citation>
    <scope>NUCLEOTIDE SEQUENCE [LARGE SCALE GENOMIC DNA]</scope>
    <source>
        <strain evidence="2 3">cv. Gransden 2004</strain>
    </source>
</reference>